<keyword evidence="1" id="KW-1133">Transmembrane helix</keyword>
<dbReference type="PANTHER" id="PTHR37806">
    <property type="entry name" value="LMO0724 PROTEIN"/>
    <property type="match status" value="1"/>
</dbReference>
<name>A0A3D8GQT7_9BACI</name>
<dbReference type="RefSeq" id="WP_115451679.1">
    <property type="nucleotide sequence ID" value="NZ_QNQT01000003.1"/>
</dbReference>
<dbReference type="InterPro" id="IPR039564">
    <property type="entry name" value="Peptidase_C39-like"/>
</dbReference>
<dbReference type="PIRSF" id="PIRSF032442">
    <property type="entry name" value="UCP032442"/>
    <property type="match status" value="1"/>
</dbReference>
<gene>
    <name evidence="3" type="ORF">DRW41_09090</name>
</gene>
<dbReference type="OrthoDB" id="1164310at2"/>
<dbReference type="EMBL" id="QNQT01000003">
    <property type="protein sequence ID" value="RDU36850.1"/>
    <property type="molecule type" value="Genomic_DNA"/>
</dbReference>
<dbReference type="CDD" id="cd02549">
    <property type="entry name" value="Peptidase_C39A"/>
    <property type="match status" value="1"/>
</dbReference>
<protein>
    <submittedName>
        <fullName evidence="3">Hydrolase</fullName>
    </submittedName>
</protein>
<dbReference type="InterPro" id="IPR016997">
    <property type="entry name" value="UCP032442"/>
</dbReference>
<reference evidence="3 4" key="1">
    <citation type="submission" date="2018-07" db="EMBL/GenBank/DDBJ databases">
        <title>Bacillus sp. YLB-04 draft genome sequence.</title>
        <authorList>
            <person name="Yu L."/>
            <person name="Tang X."/>
        </authorList>
    </citation>
    <scope>NUCLEOTIDE SEQUENCE [LARGE SCALE GENOMIC DNA]</scope>
    <source>
        <strain evidence="3 4">YLB-04</strain>
    </source>
</reference>
<evidence type="ECO:0000313" key="3">
    <source>
        <dbReference type="EMBL" id="RDU36850.1"/>
    </source>
</evidence>
<proteinExistence type="predicted"/>
<evidence type="ECO:0000256" key="1">
    <source>
        <dbReference type="SAM" id="Phobius"/>
    </source>
</evidence>
<dbReference type="Gene3D" id="3.90.70.10">
    <property type="entry name" value="Cysteine proteinases"/>
    <property type="match status" value="1"/>
</dbReference>
<dbReference type="InterPro" id="IPR039563">
    <property type="entry name" value="Peptidase_C39_single_dom"/>
</dbReference>
<keyword evidence="4" id="KW-1185">Reference proteome</keyword>
<dbReference type="Pfam" id="PF13529">
    <property type="entry name" value="Peptidase_C39_2"/>
    <property type="match status" value="1"/>
</dbReference>
<feature type="domain" description="Peptidase C39-like" evidence="2">
    <location>
        <begin position="78"/>
        <end position="240"/>
    </location>
</feature>
<dbReference type="AlphaFoldDB" id="A0A3D8GQT7"/>
<sequence>MGKLFGYGSLVLVLVVLIGFFLLPNQEKASLLLKTEKALSFLKKENATRINADASKAQRNLQKKEVPQPPKPVEKIKLDVPLLNQMAEPRLYNGCEVTSLAMVLNYKGIGVSKGDLAKKVKRVPLRYKNGQYGNPYTGFVGNMEVGPGLGVYHGPIFELAKEYAGSNAENLTGQPFNKVIEKLAGGSPVWVIINTAYAPLQEANFKTWDTPEGKVKITFNMHSVAVTGFDEDYIYFNDPYGTKDRKADRNNFIKAWEQMGSQAVVIND</sequence>
<dbReference type="Proteomes" id="UP000257144">
    <property type="component" value="Unassembled WGS sequence"/>
</dbReference>
<keyword evidence="1" id="KW-0472">Membrane</keyword>
<keyword evidence="3" id="KW-0378">Hydrolase</keyword>
<organism evidence="3 4">
    <name type="scientific">Neobacillus piezotolerans</name>
    <dbReference type="NCBI Taxonomy" id="2259171"/>
    <lineage>
        <taxon>Bacteria</taxon>
        <taxon>Bacillati</taxon>
        <taxon>Bacillota</taxon>
        <taxon>Bacilli</taxon>
        <taxon>Bacillales</taxon>
        <taxon>Bacillaceae</taxon>
        <taxon>Neobacillus</taxon>
    </lineage>
</organism>
<comment type="caution">
    <text evidence="3">The sequence shown here is derived from an EMBL/GenBank/DDBJ whole genome shotgun (WGS) entry which is preliminary data.</text>
</comment>
<dbReference type="PANTHER" id="PTHR37806:SF1">
    <property type="entry name" value="PEPTIDASE C39-LIKE DOMAIN-CONTAINING PROTEIN"/>
    <property type="match status" value="1"/>
</dbReference>
<keyword evidence="1" id="KW-0812">Transmembrane</keyword>
<dbReference type="GO" id="GO:0016787">
    <property type="term" value="F:hydrolase activity"/>
    <property type="evidence" value="ECO:0007669"/>
    <property type="project" value="UniProtKB-KW"/>
</dbReference>
<feature type="transmembrane region" description="Helical" evidence="1">
    <location>
        <begin position="6"/>
        <end position="24"/>
    </location>
</feature>
<evidence type="ECO:0000313" key="4">
    <source>
        <dbReference type="Proteomes" id="UP000257144"/>
    </source>
</evidence>
<accession>A0A3D8GQT7</accession>
<evidence type="ECO:0000259" key="2">
    <source>
        <dbReference type="Pfam" id="PF13529"/>
    </source>
</evidence>